<sequence>MLFADDLQIYLSGPPKELDATNARINVDVLAVSDWARKSGPLLSVLKTQAMIVASDQRRMLLHGPFVPIILDGVFVSYENKISNLGLMIKSNLSWDSQISAISTRVHGVLHRLRARSRVLSTGVRRLLASALVLLNFDYAYIVFPVLTDELETKLRRLLNTAIRFVFDLHRDARMLPYQRTLGWLTPSSRRNYFVAVQAHRVLRQGRLAYLQDMLTRRPPMDRALRSSARDVLSVPFADKETYKRGFVVRGFTLLE</sequence>
<evidence type="ECO:0008006" key="3">
    <source>
        <dbReference type="Google" id="ProtNLM"/>
    </source>
</evidence>
<dbReference type="Proteomes" id="UP001627154">
    <property type="component" value="Unassembled WGS sequence"/>
</dbReference>
<name>A0ABD2X0U1_9HYME</name>
<organism evidence="1 2">
    <name type="scientific">Trichogramma kaykai</name>
    <dbReference type="NCBI Taxonomy" id="54128"/>
    <lineage>
        <taxon>Eukaryota</taxon>
        <taxon>Metazoa</taxon>
        <taxon>Ecdysozoa</taxon>
        <taxon>Arthropoda</taxon>
        <taxon>Hexapoda</taxon>
        <taxon>Insecta</taxon>
        <taxon>Pterygota</taxon>
        <taxon>Neoptera</taxon>
        <taxon>Endopterygota</taxon>
        <taxon>Hymenoptera</taxon>
        <taxon>Apocrita</taxon>
        <taxon>Proctotrupomorpha</taxon>
        <taxon>Chalcidoidea</taxon>
        <taxon>Trichogrammatidae</taxon>
        <taxon>Trichogramma</taxon>
    </lineage>
</organism>
<proteinExistence type="predicted"/>
<evidence type="ECO:0000313" key="1">
    <source>
        <dbReference type="EMBL" id="KAL3398384.1"/>
    </source>
</evidence>
<dbReference type="AlphaFoldDB" id="A0ABD2X0U1"/>
<comment type="caution">
    <text evidence="1">The sequence shown here is derived from an EMBL/GenBank/DDBJ whole genome shotgun (WGS) entry which is preliminary data.</text>
</comment>
<accession>A0ABD2X0U1</accession>
<dbReference type="EMBL" id="JBJJXI010000059">
    <property type="protein sequence ID" value="KAL3398384.1"/>
    <property type="molecule type" value="Genomic_DNA"/>
</dbReference>
<keyword evidence="2" id="KW-1185">Reference proteome</keyword>
<gene>
    <name evidence="1" type="ORF">TKK_007553</name>
</gene>
<reference evidence="1 2" key="1">
    <citation type="journal article" date="2024" name="bioRxiv">
        <title>A reference genome for Trichogramma kaykai: A tiny desert-dwelling parasitoid wasp with competing sex-ratio distorters.</title>
        <authorList>
            <person name="Culotta J."/>
            <person name="Lindsey A.R."/>
        </authorList>
    </citation>
    <scope>NUCLEOTIDE SEQUENCE [LARGE SCALE GENOMIC DNA]</scope>
    <source>
        <strain evidence="1 2">KSX58</strain>
    </source>
</reference>
<protein>
    <recommendedName>
        <fullName evidence="3">Reverse transcriptase domain-containing protein</fullName>
    </recommendedName>
</protein>
<evidence type="ECO:0000313" key="2">
    <source>
        <dbReference type="Proteomes" id="UP001627154"/>
    </source>
</evidence>